<evidence type="ECO:0000313" key="3">
    <source>
        <dbReference type="EMBL" id="RIB10945.1"/>
    </source>
</evidence>
<dbReference type="Gene3D" id="2.80.10.50">
    <property type="match status" value="1"/>
</dbReference>
<comment type="caution">
    <text evidence="3">The sequence shown here is derived from an EMBL/GenBank/DDBJ whole genome shotgun (WGS) entry which is preliminary data.</text>
</comment>
<dbReference type="OrthoDB" id="2427573at2759"/>
<dbReference type="PROSITE" id="PS50004">
    <property type="entry name" value="C2"/>
    <property type="match status" value="1"/>
</dbReference>
<evidence type="ECO:0000313" key="4">
    <source>
        <dbReference type="Proteomes" id="UP000266673"/>
    </source>
</evidence>
<name>A0A397UL18_9GLOM</name>
<dbReference type="EMBL" id="QKWP01001193">
    <property type="protein sequence ID" value="RIB10945.1"/>
    <property type="molecule type" value="Genomic_DNA"/>
</dbReference>
<dbReference type="InterPro" id="IPR035892">
    <property type="entry name" value="C2_domain_sf"/>
</dbReference>
<dbReference type="InterPro" id="IPR035992">
    <property type="entry name" value="Ricin_B-like_lectins"/>
</dbReference>
<dbReference type="SUPFAM" id="SSF48239">
    <property type="entry name" value="Terpenoid cyclases/Protein prenyltransferases"/>
    <property type="match status" value="1"/>
</dbReference>
<protein>
    <recommendedName>
        <fullName evidence="2">C2 domain-containing protein</fullName>
    </recommendedName>
</protein>
<dbReference type="STRING" id="44941.A0A397UL18"/>
<accession>A0A397UL18</accession>
<dbReference type="SUPFAM" id="SSF50370">
    <property type="entry name" value="Ricin B-like lectins"/>
    <property type="match status" value="1"/>
</dbReference>
<sequence length="2721" mass="310322">MCTQKGCALKEHMYFLSFSESAINHLINEIDVPVEEITDTNEDDTTYGGRYEFEFAKGDDFYIKTTASPSGHSSAPSTQNYVVDVDRVSWGADKEGHKVIIAQQKSTTEHDGYQLWHYDDGFLINKQTTLYLEPESVKAGSRLVLHHRRSGSQVANQKWTLTKEGHIKLKNKPYVLEAKDKHVVLVDASKASKHPLASQFIIIPLHPVKKSDAAIGVVRLELICAKGFDSFLAGGKSIPYVRVFHSGNNKDIIVQTKIIDNNLNPVWNEVHYLPVRNIGEKFILDVMDFNAFIKDKPLGNCILDITGELVKEVSEGCYEGTPNGIDVDADSPGRDVRDMSAIMSQHDTCPPGKTNQIAELYEFYCWVKLTIQGQIHFKAKFFPLEPLPKPTPDFLANLKVKPFGCAAFYVLITLQAPNGGFPPSDTLANLFGFESQEHLLELYKKQCREDRILKINQTLWTTSMILWFLRFLLKDYRSEWGGIYERAEQFISKETNDLEIEEIVVATGRKGVRDRFDISEPDEIPKTEKPKGFFDSIYEAPTKLGDHIEKAIAYDKYKHDDHEKAEALIVVQESATPEKCREIVSHQNEDGSIELIDTVCHDLDVPKEEIITTIQEKTTNDKLKKLPELPLLLETAINLSYLKKGAPKHEDLWRDRYNNAREYLSKKIGDENAEKELLDCADNYVVDNSTKKVIKDKKRNAVVTVQNSTTPEKCNDAIANQKDDGSFEISDTVCKEIDVSVESVVNEVKKDTQNEKLKSPESEPWWKTGLTLSYLNVAAPHHKKLWEDKDKKAREYLFEQIKDTPTEKELLDSTDKYVVDKVTKKVEKDHKKDKAITIVQDAASPDKYQEIVSKQKDDGSIELDDLVCDKLGAPKENIITTIKKKIINEKLKSPEFSASIETAINLSYLKNVASKYEGDWRDKYNKAREYLSNQIGDKKAEEELIECADEYVIDKVTDKVIEKKKQDAIELKKVEIPTVKNFFSGLYEKAAKLGDQIKKAITFDNDKHDDHEKAEALIIVEESATPEKCKEITSKQKNDGSIELADSVFNDLDAPKEEIITTIQKKITNDKLKSPKLISTAVNLSYLKKAAPKHEGLWRDKYNKAHDYLSNLIDDNNAEKELLECAYNYVFENSIKKVIKDKKRNAVVTVQNSTTPEKCNDAVANQKDDESFGISDTVCKEIDVPVEKVVTEVKKETQNEKLKSPESEPWWKTGLTLSYLNVTAPHHKNQWEDKDKKARKYLSDQIKDTPTEKELLDCTDKYVVDNVTKKVEKDHKKDKAIAIVQDAASPDKCQEIVSKQKEDGSIDLDDSVCNELDASKEDIISTIKKNITNEKLKSPELLSTAVNLSYLKNAAPQYEGEWRDNYNKAREFLSKKIGDKNAEEELLECADKYVVDKITDKVIEEKKRDVIDLKKDELQKTDKPGLMSGIYDTSSYVPTKIGDIDSRIINYGTSKGPEQKEYEERSAPDEEEKSQTEPEKKSKVAFFGVLDDQEEQSKMAFFGVPDDQEERRKVLSAIQDAASPEHCKEIVSKQKDDGSIELDDTVCNELDVPKEDIINEIQNNVTNEKLKSPKHPSLFSTAVVLSYLKKLTPKHEEHWEDHYNKGREYLSKQIGDKDAEDELLDCTNKYVADKATAPEKQVKHYKTTQTPILDKHIEDIICDDKEPDQTEKEAALDIVKESVTPDVCKAITSTADDDGRIELNEAVCKELDRPKEEIINTIKSPDLLSTAVILSYLKNAAHKFEGQLKDKYNKSREYLSKQIGDENAEKELLDTTDKYVADNCAKKVIKDKKRSAVLHLQTSTTPDKYESAVSKQKDDGSFELSETVCNELEVPVEDTVTTVKSGTNNQKLQTPESEPWWKTALTMSYLNVAAPHHNSQWKDKFNKGREYLNKQIGDENTVKELLECTDKYVIDRANDKAIRNNIEPIRVTKLDFTDDTLQKIHEGLRSFPGINTPDTARLICQTQKDDGSFTVNPLINQHLDIKPEETIESLKKFVSHPKLRGCDDSVWHTAFTIYYLKNILKDHENELRDTCDRASDWLSKQINDEKLEKELYSACKQYFVEQGIRRLYSRKVKDAEKIRIVKINFDEETRKAVFDDLRTHGTEELARSICSDQESNRSFSPNAVAKLRPLVPSPDNAVESLKRYFGSMKLRNSPDSIWHTAFIIYYLKNGLTDHEKEWRDACNRACAWITEQVDDAEAEKELYSACEQYLLQQGVDFINSRGGIVTESDETVDVVVLQVSEETRKAVHKSLRDDVTEEVARTLCNSQEPNGSFTLHKSISDHLKIRSSDNAVESLKRYVGSSFLRNSGSPLWCTALTITYLRIVLADYEQEWKPACDRAAAWISEQCKNQEDEKELYSACDQFLIKQGIEVLNEKNRQQRITKRRSVVKGETIQVITLVADDDTRKAVYEFLRSQTTPDHPRTLLTSQGNDGSFALHALISYHLQIPAVNVGEPIKRYVRNPVLRGCDSSVWNTAFTITYFNIILNKYESEWKPGCERAVKWVADQIKDAELEKELYSACEQYLFELGFELLNNSGEGQTSRNVETSYISPTRYGSDGGILSPKDAYLNSELISRERIIVYAEEEVERLFVNNVTHSNKEDVLQRAKRAARFLIDEYYEGYDEDYDEDYAKFYTSPTCYRSDDAAVTEKELLDRTDKNVDNVTKKMDKDHKKTSPITTIQESALPDTKSGEDKRYVTQKYDFTPEDLLKLIAKKSSN</sequence>
<evidence type="ECO:0000256" key="1">
    <source>
        <dbReference type="SAM" id="MobiDB-lite"/>
    </source>
</evidence>
<evidence type="ECO:0000259" key="2">
    <source>
        <dbReference type="PROSITE" id="PS50004"/>
    </source>
</evidence>
<dbReference type="SMART" id="SM00239">
    <property type="entry name" value="C2"/>
    <property type="match status" value="1"/>
</dbReference>
<dbReference type="InterPro" id="IPR052455">
    <property type="entry name" value="Tricalbin_domain"/>
</dbReference>
<dbReference type="Gene3D" id="2.60.40.150">
    <property type="entry name" value="C2 domain"/>
    <property type="match status" value="1"/>
</dbReference>
<gene>
    <name evidence="3" type="ORF">C2G38_2204805</name>
</gene>
<feature type="region of interest" description="Disordered" evidence="1">
    <location>
        <begin position="2669"/>
        <end position="2695"/>
    </location>
</feature>
<proteinExistence type="predicted"/>
<dbReference type="SUPFAM" id="SSF49562">
    <property type="entry name" value="C2 domain (Calcium/lipid-binding domain, CaLB)"/>
    <property type="match status" value="1"/>
</dbReference>
<keyword evidence="4" id="KW-1185">Reference proteome</keyword>
<organism evidence="3 4">
    <name type="scientific">Gigaspora rosea</name>
    <dbReference type="NCBI Taxonomy" id="44941"/>
    <lineage>
        <taxon>Eukaryota</taxon>
        <taxon>Fungi</taxon>
        <taxon>Fungi incertae sedis</taxon>
        <taxon>Mucoromycota</taxon>
        <taxon>Glomeromycotina</taxon>
        <taxon>Glomeromycetes</taxon>
        <taxon>Diversisporales</taxon>
        <taxon>Gigasporaceae</taxon>
        <taxon>Gigaspora</taxon>
    </lineage>
</organism>
<dbReference type="Pfam" id="PF00168">
    <property type="entry name" value="C2"/>
    <property type="match status" value="1"/>
</dbReference>
<feature type="compositionally biased region" description="Basic and acidic residues" evidence="1">
    <location>
        <begin position="1457"/>
        <end position="1482"/>
    </location>
</feature>
<feature type="domain" description="C2" evidence="2">
    <location>
        <begin position="197"/>
        <end position="318"/>
    </location>
</feature>
<feature type="region of interest" description="Disordered" evidence="1">
    <location>
        <begin position="1450"/>
        <end position="1483"/>
    </location>
</feature>
<dbReference type="Proteomes" id="UP000266673">
    <property type="component" value="Unassembled WGS sequence"/>
</dbReference>
<dbReference type="PANTHER" id="PTHR46980">
    <property type="entry name" value="TRICALBIN-1-RELATED"/>
    <property type="match status" value="1"/>
</dbReference>
<dbReference type="InterPro" id="IPR000008">
    <property type="entry name" value="C2_dom"/>
</dbReference>
<reference evidence="3 4" key="1">
    <citation type="submission" date="2018-06" db="EMBL/GenBank/DDBJ databases">
        <title>Comparative genomics reveals the genomic features of Rhizophagus irregularis, R. cerebriforme, R. diaphanum and Gigaspora rosea, and their symbiotic lifestyle signature.</title>
        <authorList>
            <person name="Morin E."/>
            <person name="San Clemente H."/>
            <person name="Chen E.C.H."/>
            <person name="De La Providencia I."/>
            <person name="Hainaut M."/>
            <person name="Kuo A."/>
            <person name="Kohler A."/>
            <person name="Murat C."/>
            <person name="Tang N."/>
            <person name="Roy S."/>
            <person name="Loubradou J."/>
            <person name="Henrissat B."/>
            <person name="Grigoriev I.V."/>
            <person name="Corradi N."/>
            <person name="Roux C."/>
            <person name="Martin F.M."/>
        </authorList>
    </citation>
    <scope>NUCLEOTIDE SEQUENCE [LARGE SCALE GENOMIC DNA]</scope>
    <source>
        <strain evidence="3 4">DAOM 194757</strain>
    </source>
</reference>
<dbReference type="InterPro" id="IPR008930">
    <property type="entry name" value="Terpenoid_cyclase/PrenylTrfase"/>
</dbReference>
<dbReference type="PANTHER" id="PTHR46980:SF2">
    <property type="entry name" value="TRICALBIN-1-RELATED"/>
    <property type="match status" value="1"/>
</dbReference>